<proteinExistence type="predicted"/>
<dbReference type="PROSITE" id="PS50082">
    <property type="entry name" value="WD_REPEATS_2"/>
    <property type="match status" value="4"/>
</dbReference>
<feature type="repeat" description="WD" evidence="5">
    <location>
        <begin position="266"/>
        <end position="307"/>
    </location>
</feature>
<name>A0AAF0F877_9BASI</name>
<feature type="repeat" description="WD" evidence="5">
    <location>
        <begin position="308"/>
        <end position="349"/>
    </location>
</feature>
<dbReference type="EMBL" id="CP118381">
    <property type="protein sequence ID" value="WFD45036.1"/>
    <property type="molecule type" value="Genomic_DNA"/>
</dbReference>
<protein>
    <submittedName>
        <fullName evidence="7">Pre-rRNA processing protein</fullName>
    </submittedName>
</protein>
<dbReference type="Proteomes" id="UP001214628">
    <property type="component" value="Chromosome 7"/>
</dbReference>
<evidence type="ECO:0000256" key="4">
    <source>
        <dbReference type="ARBA" id="ARBA00023242"/>
    </source>
</evidence>
<feature type="repeat" description="WD" evidence="5">
    <location>
        <begin position="430"/>
        <end position="471"/>
    </location>
</feature>
<evidence type="ECO:0000256" key="5">
    <source>
        <dbReference type="PROSITE-ProRule" id="PRU00221"/>
    </source>
</evidence>
<evidence type="ECO:0000256" key="3">
    <source>
        <dbReference type="ARBA" id="ARBA00022737"/>
    </source>
</evidence>
<feature type="region of interest" description="Disordered" evidence="6">
    <location>
        <begin position="176"/>
        <end position="210"/>
    </location>
</feature>
<dbReference type="InterPro" id="IPR001680">
    <property type="entry name" value="WD40_rpt"/>
</dbReference>
<dbReference type="GO" id="GO:0034511">
    <property type="term" value="F:U3 snoRNA binding"/>
    <property type="evidence" value="ECO:0007669"/>
    <property type="project" value="InterPro"/>
</dbReference>
<dbReference type="InterPro" id="IPR039241">
    <property type="entry name" value="Rrp9-like"/>
</dbReference>
<keyword evidence="4" id="KW-0539">Nucleus</keyword>
<dbReference type="PROSITE" id="PS50294">
    <property type="entry name" value="WD_REPEATS_REGION"/>
    <property type="match status" value="2"/>
</dbReference>
<dbReference type="SUPFAM" id="SSF50978">
    <property type="entry name" value="WD40 repeat-like"/>
    <property type="match status" value="1"/>
</dbReference>
<dbReference type="PANTHER" id="PTHR19865">
    <property type="entry name" value="U3 SMALL NUCLEOLAR RNA INTERACTING PROTEIN 2"/>
    <property type="match status" value="1"/>
</dbReference>
<evidence type="ECO:0000256" key="2">
    <source>
        <dbReference type="ARBA" id="ARBA00022574"/>
    </source>
</evidence>
<dbReference type="InterPro" id="IPR020472">
    <property type="entry name" value="WD40_PAC1"/>
</dbReference>
<dbReference type="AlphaFoldDB" id="A0AAF0F877"/>
<keyword evidence="2 5" id="KW-0853">WD repeat</keyword>
<evidence type="ECO:0000313" key="8">
    <source>
        <dbReference type="Proteomes" id="UP001214628"/>
    </source>
</evidence>
<gene>
    <name evidence="7" type="primary">RRP9</name>
    <name evidence="7" type="ORF">MPSI1_003713</name>
</gene>
<dbReference type="Pfam" id="PF00400">
    <property type="entry name" value="WD40"/>
    <property type="match status" value="3"/>
</dbReference>
<dbReference type="Gene3D" id="2.130.10.10">
    <property type="entry name" value="YVTN repeat-like/Quinoprotein amine dehydrogenase"/>
    <property type="match status" value="1"/>
</dbReference>
<dbReference type="PANTHER" id="PTHR19865:SF0">
    <property type="entry name" value="U3 SMALL NUCLEOLAR RNA-INTERACTING PROTEIN 2"/>
    <property type="match status" value="1"/>
</dbReference>
<dbReference type="PRINTS" id="PR00320">
    <property type="entry name" value="GPROTEINBRPT"/>
</dbReference>
<reference evidence="7" key="1">
    <citation type="submission" date="2023-02" db="EMBL/GenBank/DDBJ databases">
        <title>Mating type loci evolution in Malassezia.</title>
        <authorList>
            <person name="Coelho M.A."/>
        </authorList>
    </citation>
    <scope>NUCLEOTIDE SEQUENCE</scope>
    <source>
        <strain evidence="7">CBS 14136</strain>
    </source>
</reference>
<evidence type="ECO:0000313" key="7">
    <source>
        <dbReference type="EMBL" id="WFD45036.1"/>
    </source>
</evidence>
<evidence type="ECO:0000256" key="1">
    <source>
        <dbReference type="ARBA" id="ARBA00004123"/>
    </source>
</evidence>
<evidence type="ECO:0000256" key="6">
    <source>
        <dbReference type="SAM" id="MobiDB-lite"/>
    </source>
</evidence>
<organism evidence="7 8">
    <name type="scientific">Malassezia psittaci</name>
    <dbReference type="NCBI Taxonomy" id="1821823"/>
    <lineage>
        <taxon>Eukaryota</taxon>
        <taxon>Fungi</taxon>
        <taxon>Dikarya</taxon>
        <taxon>Basidiomycota</taxon>
        <taxon>Ustilaginomycotina</taxon>
        <taxon>Malasseziomycetes</taxon>
        <taxon>Malasseziales</taxon>
        <taxon>Malasseziaceae</taxon>
        <taxon>Malassezia</taxon>
    </lineage>
</organism>
<dbReference type="SMART" id="SM00320">
    <property type="entry name" value="WD40"/>
    <property type="match status" value="6"/>
</dbReference>
<accession>A0AAF0F877</accession>
<keyword evidence="3" id="KW-0677">Repeat</keyword>
<feature type="repeat" description="WD" evidence="5">
    <location>
        <begin position="219"/>
        <end position="260"/>
    </location>
</feature>
<sequence>MSDPFFQRKRKRSGANVSRGTKKLERKDESDDDDSTGAIDDLDLTHEFRDDESEDDLQVKETPAEAKVRLARLYLDGLRDSNDQDRIEGIDAAAADRENIAARLQKDVQEHSGRMHVLVADRLEVPSASEILCVGGHRLAVTSAKTSARCDYFFTADKQGRIVQWRLRDGKQVCIIPRQSPSSGSQTGPVSHTSGAARRRERERKSSHTYQGTLSLKQYQGHTSDLFAIAISDDGKYLVSGGSDRRIGVWRIDNEKEKSIAWVRALSGHKDAICGLAFRGESLELLSASRDRTVKLFDVSQLSYIETLFGHQEAIEDLSCLRAERAVTAGGRERTCRLWKIREESQLVFRGGTRSKVQALLEGGDLIDTHDKNEVQEGSLDCVTMIDDHHFISGSDAGTLSLWSIAKKKPVFSVPAAHGFDVHHSETEGVQRRARYITSVGCLPYGDVFASGSWDGHIRVWKIDTTMQQFSPLFTIPAAGFVNCLQMVTPSVDRMTNYPVNPAEWRRHGSPGASIKPNSMQSTTDLRLAGKQQNSKQDHAAHRVLGQKESIPPLLIAGVGQEPKFSRWFTLPDTTPGAMVVPLWFTR</sequence>
<feature type="compositionally biased region" description="Polar residues" evidence="6">
    <location>
        <begin position="179"/>
        <end position="194"/>
    </location>
</feature>
<keyword evidence="8" id="KW-1185">Reference proteome</keyword>
<dbReference type="GO" id="GO:0032040">
    <property type="term" value="C:small-subunit processome"/>
    <property type="evidence" value="ECO:0007669"/>
    <property type="project" value="TreeGrafter"/>
</dbReference>
<feature type="region of interest" description="Disordered" evidence="6">
    <location>
        <begin position="1"/>
        <end position="57"/>
    </location>
</feature>
<dbReference type="InterPro" id="IPR015943">
    <property type="entry name" value="WD40/YVTN_repeat-like_dom_sf"/>
</dbReference>
<comment type="subcellular location">
    <subcellularLocation>
        <location evidence="1">Nucleus</location>
    </subcellularLocation>
</comment>
<dbReference type="InterPro" id="IPR036322">
    <property type="entry name" value="WD40_repeat_dom_sf"/>
</dbReference>